<proteinExistence type="predicted"/>
<accession>A0A059CUY3</accession>
<evidence type="ECO:0000313" key="1">
    <source>
        <dbReference type="EMBL" id="KCW81956.1"/>
    </source>
</evidence>
<dbReference type="Gramene" id="KCW81956">
    <property type="protein sequence ID" value="KCW81956"/>
    <property type="gene ID" value="EUGRSUZ_C03323"/>
</dbReference>
<gene>
    <name evidence="1" type="ORF">EUGRSUZ_C03323</name>
</gene>
<dbReference type="EMBL" id="KK198755">
    <property type="protein sequence ID" value="KCW81956.1"/>
    <property type="molecule type" value="Genomic_DNA"/>
</dbReference>
<name>A0A059CUY3_EUCGR</name>
<sequence>MRLRNSLESSSPLAEFHWTIAETRIWPDGSPTTNALPSVGRNPDSMLFLAPEEIVQQGRIEKTRKIRNSK</sequence>
<protein>
    <submittedName>
        <fullName evidence="1">Uncharacterized protein</fullName>
    </submittedName>
</protein>
<dbReference type="InParanoid" id="A0A059CUY3"/>
<dbReference type="AlphaFoldDB" id="A0A059CUY3"/>
<organism evidence="1">
    <name type="scientific">Eucalyptus grandis</name>
    <name type="common">Flooded gum</name>
    <dbReference type="NCBI Taxonomy" id="71139"/>
    <lineage>
        <taxon>Eukaryota</taxon>
        <taxon>Viridiplantae</taxon>
        <taxon>Streptophyta</taxon>
        <taxon>Embryophyta</taxon>
        <taxon>Tracheophyta</taxon>
        <taxon>Spermatophyta</taxon>
        <taxon>Magnoliopsida</taxon>
        <taxon>eudicotyledons</taxon>
        <taxon>Gunneridae</taxon>
        <taxon>Pentapetalae</taxon>
        <taxon>rosids</taxon>
        <taxon>malvids</taxon>
        <taxon>Myrtales</taxon>
        <taxon>Myrtaceae</taxon>
        <taxon>Myrtoideae</taxon>
        <taxon>Eucalypteae</taxon>
        <taxon>Eucalyptus</taxon>
    </lineage>
</organism>
<reference evidence="1" key="1">
    <citation type="submission" date="2013-07" db="EMBL/GenBank/DDBJ databases">
        <title>The genome of Eucalyptus grandis.</title>
        <authorList>
            <person name="Schmutz J."/>
            <person name="Hayes R."/>
            <person name="Myburg A."/>
            <person name="Tuskan G."/>
            <person name="Grattapaglia D."/>
            <person name="Rokhsar D.S."/>
        </authorList>
    </citation>
    <scope>NUCLEOTIDE SEQUENCE</scope>
    <source>
        <tissue evidence="1">Leaf extractions</tissue>
    </source>
</reference>